<evidence type="ECO:0000313" key="2">
    <source>
        <dbReference type="EMBL" id="KAF4721859.1"/>
    </source>
</evidence>
<organism evidence="1 4">
    <name type="scientific">Perkinsus olseni</name>
    <name type="common">Perkinsus atlanticus</name>
    <dbReference type="NCBI Taxonomy" id="32597"/>
    <lineage>
        <taxon>Eukaryota</taxon>
        <taxon>Sar</taxon>
        <taxon>Alveolata</taxon>
        <taxon>Perkinsozoa</taxon>
        <taxon>Perkinsea</taxon>
        <taxon>Perkinsida</taxon>
        <taxon>Perkinsidae</taxon>
        <taxon>Perkinsus</taxon>
    </lineage>
</organism>
<feature type="non-terminal residue" evidence="1">
    <location>
        <position position="1"/>
    </location>
</feature>
<dbReference type="Proteomes" id="UP000574390">
    <property type="component" value="Unassembled WGS sequence"/>
</dbReference>
<evidence type="ECO:0000313" key="4">
    <source>
        <dbReference type="Proteomes" id="UP000574390"/>
    </source>
</evidence>
<dbReference type="EMBL" id="JABANO010024463">
    <property type="protein sequence ID" value="KAF4721859.1"/>
    <property type="molecule type" value="Genomic_DNA"/>
</dbReference>
<dbReference type="Proteomes" id="UP000553632">
    <property type="component" value="Unassembled WGS sequence"/>
</dbReference>
<comment type="caution">
    <text evidence="1">The sequence shown here is derived from an EMBL/GenBank/DDBJ whole genome shotgun (WGS) entry which is preliminary data.</text>
</comment>
<accession>A0A7J6QS88</accession>
<reference evidence="3 4" key="1">
    <citation type="submission" date="2020-04" db="EMBL/GenBank/DDBJ databases">
        <title>Perkinsus olseni comparative genomics.</title>
        <authorList>
            <person name="Bogema D.R."/>
        </authorList>
    </citation>
    <scope>NUCLEOTIDE SEQUENCE [LARGE SCALE GENOMIC DNA]</scope>
    <source>
        <strain evidence="1">ATCC PRA-205</strain>
        <strain evidence="2 3">ATCC PRA-207</strain>
    </source>
</reference>
<sequence length="167" mass="17725">VAQGAVSLMRFMFEISNGEVLGVHCAVSCQSTVSSPAHLALASGQDLQRSLLTGMQILALSLSGCIDQAAMEQAALQEQLFLAPNRGYTDDSSVAGLNSNSSPSRVVTCGREPVGVYCFNYEGLVGSVNVRSKAFSISIPSGEVISDVAYYIHDCSVFVPDYSNYQL</sequence>
<keyword evidence="3" id="KW-1185">Reference proteome</keyword>
<feature type="non-terminal residue" evidence="1">
    <location>
        <position position="167"/>
    </location>
</feature>
<evidence type="ECO:0000313" key="1">
    <source>
        <dbReference type="EMBL" id="KAF4711464.1"/>
    </source>
</evidence>
<gene>
    <name evidence="1" type="ORF">FOZ62_017319</name>
    <name evidence="2" type="ORF">FOZ63_018938</name>
</gene>
<dbReference type="AlphaFoldDB" id="A0A7J6QS88"/>
<proteinExistence type="predicted"/>
<name>A0A7J6QS88_PEROL</name>
<evidence type="ECO:0000313" key="3">
    <source>
        <dbReference type="Proteomes" id="UP000553632"/>
    </source>
</evidence>
<protein>
    <submittedName>
        <fullName evidence="1">Uncharacterized protein</fullName>
    </submittedName>
</protein>
<dbReference type="EMBL" id="JABANM010027346">
    <property type="protein sequence ID" value="KAF4711464.1"/>
    <property type="molecule type" value="Genomic_DNA"/>
</dbReference>